<dbReference type="GO" id="GO:0006225">
    <property type="term" value="P:UDP biosynthetic process"/>
    <property type="evidence" value="ECO:0007669"/>
    <property type="project" value="TreeGrafter"/>
</dbReference>
<dbReference type="InterPro" id="IPR001048">
    <property type="entry name" value="Asp/Glu/Uridylate_kinase"/>
</dbReference>
<dbReference type="InterPro" id="IPR036393">
    <property type="entry name" value="AceGlu_kinase-like_sf"/>
</dbReference>
<dbReference type="PANTHER" id="PTHR42833">
    <property type="entry name" value="URIDYLATE KINASE"/>
    <property type="match status" value="1"/>
</dbReference>
<protein>
    <recommendedName>
        <fullName evidence="5">Uridylate kinase</fullName>
        <ecNumber evidence="4">2.7.4.22</ecNumber>
    </recommendedName>
    <alternativeName>
        <fullName evidence="12">Uridine monophosphate kinase</fullName>
    </alternativeName>
</protein>
<evidence type="ECO:0000256" key="4">
    <source>
        <dbReference type="ARBA" id="ARBA00012899"/>
    </source>
</evidence>
<dbReference type="Gene3D" id="3.40.1160.10">
    <property type="entry name" value="Acetylglutamate kinase-like"/>
    <property type="match status" value="1"/>
</dbReference>
<organism evidence="15 16">
    <name type="scientific">Candidatus Aphodenecus pullistercoris</name>
    <dbReference type="NCBI Taxonomy" id="2840669"/>
    <lineage>
        <taxon>Bacteria</taxon>
        <taxon>Pseudomonadati</taxon>
        <taxon>Spirochaetota</taxon>
        <taxon>Spirochaetia</taxon>
        <taxon>Spirochaetales</taxon>
        <taxon>Candidatus Aphodenecus</taxon>
    </lineage>
</organism>
<dbReference type="GO" id="GO:0033862">
    <property type="term" value="F:UMP kinase activity"/>
    <property type="evidence" value="ECO:0007669"/>
    <property type="project" value="UniProtKB-EC"/>
</dbReference>
<dbReference type="EMBL" id="JADIMU010000040">
    <property type="protein sequence ID" value="MBO8443345.1"/>
    <property type="molecule type" value="Genomic_DNA"/>
</dbReference>
<comment type="subcellular location">
    <subcellularLocation>
        <location evidence="1">Cytoplasm</location>
    </subcellularLocation>
</comment>
<evidence type="ECO:0000259" key="14">
    <source>
        <dbReference type="Pfam" id="PF00696"/>
    </source>
</evidence>
<feature type="domain" description="Aspartate/glutamate/uridylate kinase" evidence="14">
    <location>
        <begin position="3"/>
        <end position="207"/>
    </location>
</feature>
<evidence type="ECO:0000313" key="15">
    <source>
        <dbReference type="EMBL" id="MBO8443345.1"/>
    </source>
</evidence>
<dbReference type="GO" id="GO:0005737">
    <property type="term" value="C:cytoplasm"/>
    <property type="evidence" value="ECO:0007669"/>
    <property type="project" value="UniProtKB-SubCell"/>
</dbReference>
<accession>A0A9D9EBC4</accession>
<evidence type="ECO:0000256" key="11">
    <source>
        <dbReference type="ARBA" id="ARBA00022975"/>
    </source>
</evidence>
<evidence type="ECO:0000256" key="7">
    <source>
        <dbReference type="ARBA" id="ARBA00022679"/>
    </source>
</evidence>
<evidence type="ECO:0000313" key="16">
    <source>
        <dbReference type="Proteomes" id="UP000823633"/>
    </source>
</evidence>
<evidence type="ECO:0000256" key="2">
    <source>
        <dbReference type="ARBA" id="ARBA00004791"/>
    </source>
</evidence>
<dbReference type="PIRSF" id="PIRSF005650">
    <property type="entry name" value="Uridylate_kin"/>
    <property type="match status" value="1"/>
</dbReference>
<keyword evidence="8" id="KW-0547">Nucleotide-binding</keyword>
<dbReference type="GO" id="GO:0005524">
    <property type="term" value="F:ATP binding"/>
    <property type="evidence" value="ECO:0007669"/>
    <property type="project" value="UniProtKB-KW"/>
</dbReference>
<keyword evidence="11" id="KW-0665">Pyrimidine biosynthesis</keyword>
<comment type="catalytic activity">
    <reaction evidence="13">
        <text>UMP + ATP = UDP + ADP</text>
        <dbReference type="Rhea" id="RHEA:24400"/>
        <dbReference type="ChEBI" id="CHEBI:30616"/>
        <dbReference type="ChEBI" id="CHEBI:57865"/>
        <dbReference type="ChEBI" id="CHEBI:58223"/>
        <dbReference type="ChEBI" id="CHEBI:456216"/>
        <dbReference type="EC" id="2.7.4.22"/>
    </reaction>
</comment>
<dbReference type="InterPro" id="IPR011818">
    <property type="entry name" value="Uridylate_kinase_arch/spir"/>
</dbReference>
<dbReference type="AlphaFoldDB" id="A0A9D9EBC4"/>
<evidence type="ECO:0000256" key="5">
    <source>
        <dbReference type="ARBA" id="ARBA00016403"/>
    </source>
</evidence>
<keyword evidence="6" id="KW-0963">Cytoplasm</keyword>
<dbReference type="InterPro" id="IPR011817">
    <property type="entry name" value="Uridylate_kinase"/>
</dbReference>
<comment type="similarity">
    <text evidence="3">Belongs to the UMP kinase family.</text>
</comment>
<evidence type="ECO:0000256" key="8">
    <source>
        <dbReference type="ARBA" id="ARBA00022741"/>
    </source>
</evidence>
<evidence type="ECO:0000256" key="3">
    <source>
        <dbReference type="ARBA" id="ARBA00007614"/>
    </source>
</evidence>
<gene>
    <name evidence="15" type="ORF">IAC42_06250</name>
</gene>
<dbReference type="Pfam" id="PF00696">
    <property type="entry name" value="AA_kinase"/>
    <property type="match status" value="1"/>
</dbReference>
<keyword evidence="7 15" id="KW-0808">Transferase</keyword>
<dbReference type="PANTHER" id="PTHR42833:SF4">
    <property type="entry name" value="URIDYLATE KINASE PUMPKIN, CHLOROPLASTIC"/>
    <property type="match status" value="1"/>
</dbReference>
<comment type="pathway">
    <text evidence="2">Pyrimidine metabolism; CTP biosynthesis via de novo pathway; UDP from UMP (UMPK route): step 1/1.</text>
</comment>
<sequence length="230" mass="24822">MSKTTVLSLGGSIIAPDKADSAFLKAFREAISAWLDQDRERRLILVCGGGAPARVYQEALREVRVDAPLDAQDWIGIRATHLNGELVRAVFSDYVADPLVTDPSAPEILFSGQILVAAGWKPGFSTDTDAVHLARRFGAKLVVNLSNIAKVYTDDPRKNSEAKPLDTISWHDFRAMVGDEWKPGLNMPFDPVASALAEESGMKVICAGGRDIANTLSILDGRPFTGTTIG</sequence>
<reference evidence="15" key="2">
    <citation type="journal article" date="2021" name="PeerJ">
        <title>Extensive microbial diversity within the chicken gut microbiome revealed by metagenomics and culture.</title>
        <authorList>
            <person name="Gilroy R."/>
            <person name="Ravi A."/>
            <person name="Getino M."/>
            <person name="Pursley I."/>
            <person name="Horton D.L."/>
            <person name="Alikhan N.F."/>
            <person name="Baker D."/>
            <person name="Gharbi K."/>
            <person name="Hall N."/>
            <person name="Watson M."/>
            <person name="Adriaenssens E.M."/>
            <person name="Foster-Nyarko E."/>
            <person name="Jarju S."/>
            <person name="Secka A."/>
            <person name="Antonio M."/>
            <person name="Oren A."/>
            <person name="Chaudhuri R.R."/>
            <person name="La Ragione R."/>
            <person name="Hildebrand F."/>
            <person name="Pallen M.J."/>
        </authorList>
    </citation>
    <scope>NUCLEOTIDE SEQUENCE</scope>
    <source>
        <strain evidence="15">11167</strain>
    </source>
</reference>
<evidence type="ECO:0000256" key="13">
    <source>
        <dbReference type="ARBA" id="ARBA00047767"/>
    </source>
</evidence>
<evidence type="ECO:0000256" key="10">
    <source>
        <dbReference type="ARBA" id="ARBA00022840"/>
    </source>
</evidence>
<evidence type="ECO:0000256" key="1">
    <source>
        <dbReference type="ARBA" id="ARBA00004496"/>
    </source>
</evidence>
<reference evidence="15" key="1">
    <citation type="submission" date="2020-10" db="EMBL/GenBank/DDBJ databases">
        <authorList>
            <person name="Gilroy R."/>
        </authorList>
    </citation>
    <scope>NUCLEOTIDE SEQUENCE</scope>
    <source>
        <strain evidence="15">11167</strain>
    </source>
</reference>
<evidence type="ECO:0000256" key="9">
    <source>
        <dbReference type="ARBA" id="ARBA00022777"/>
    </source>
</evidence>
<evidence type="ECO:0000256" key="12">
    <source>
        <dbReference type="ARBA" id="ARBA00032092"/>
    </source>
</evidence>
<comment type="caution">
    <text evidence="15">The sequence shown here is derived from an EMBL/GenBank/DDBJ whole genome shotgun (WGS) entry which is preliminary data.</text>
</comment>
<keyword evidence="10" id="KW-0067">ATP-binding</keyword>
<dbReference type="SUPFAM" id="SSF53633">
    <property type="entry name" value="Carbamate kinase-like"/>
    <property type="match status" value="1"/>
</dbReference>
<name>A0A9D9EBC4_9SPIR</name>
<dbReference type="Proteomes" id="UP000823633">
    <property type="component" value="Unassembled WGS sequence"/>
</dbReference>
<evidence type="ECO:0000256" key="6">
    <source>
        <dbReference type="ARBA" id="ARBA00022490"/>
    </source>
</evidence>
<proteinExistence type="inferred from homology"/>
<dbReference type="EC" id="2.7.4.22" evidence="4"/>
<keyword evidence="9 15" id="KW-0418">Kinase</keyword>
<dbReference type="NCBIfam" id="TIGR02076">
    <property type="entry name" value="pyrH_arch"/>
    <property type="match status" value="1"/>
</dbReference>